<organism evidence="2 3">
    <name type="scientific">Massarina eburnea CBS 473.64</name>
    <dbReference type="NCBI Taxonomy" id="1395130"/>
    <lineage>
        <taxon>Eukaryota</taxon>
        <taxon>Fungi</taxon>
        <taxon>Dikarya</taxon>
        <taxon>Ascomycota</taxon>
        <taxon>Pezizomycotina</taxon>
        <taxon>Dothideomycetes</taxon>
        <taxon>Pleosporomycetidae</taxon>
        <taxon>Pleosporales</taxon>
        <taxon>Massarineae</taxon>
        <taxon>Massarinaceae</taxon>
        <taxon>Massarina</taxon>
    </lineage>
</organism>
<feature type="compositionally biased region" description="Polar residues" evidence="1">
    <location>
        <begin position="36"/>
        <end position="56"/>
    </location>
</feature>
<dbReference type="EMBL" id="MU006792">
    <property type="protein sequence ID" value="KAF2637762.1"/>
    <property type="molecule type" value="Genomic_DNA"/>
</dbReference>
<name>A0A6A6RRQ7_9PLEO</name>
<sequence length="186" mass="20858">MSPLPPPSPEDFTVQPPCPLSMQLVPDTHLAKSGSCPPSTRPSSPLSEQPTSTTHHTTAEPFSLSAPIYHLSSSSMNSAVEFINRHTPRYDMAAPHPEDMTFYDKLHITSQSRDEKRDDAIKEFLRGLQWRLAVQESFFEAWEVLIRSGAILTQAITTPIEWPPRSQRFAKIISLLERFELGAQCG</sequence>
<protein>
    <submittedName>
        <fullName evidence="2">Uncharacterized protein</fullName>
    </submittedName>
</protein>
<evidence type="ECO:0000313" key="3">
    <source>
        <dbReference type="Proteomes" id="UP000799753"/>
    </source>
</evidence>
<feature type="region of interest" description="Disordered" evidence="1">
    <location>
        <begin position="1"/>
        <end position="59"/>
    </location>
</feature>
<proteinExistence type="predicted"/>
<dbReference type="Proteomes" id="UP000799753">
    <property type="component" value="Unassembled WGS sequence"/>
</dbReference>
<keyword evidence="3" id="KW-1185">Reference proteome</keyword>
<evidence type="ECO:0000313" key="2">
    <source>
        <dbReference type="EMBL" id="KAF2637762.1"/>
    </source>
</evidence>
<gene>
    <name evidence="2" type="ORF">P280DRAFT_96161</name>
</gene>
<reference evidence="2" key="1">
    <citation type="journal article" date="2020" name="Stud. Mycol.">
        <title>101 Dothideomycetes genomes: a test case for predicting lifestyles and emergence of pathogens.</title>
        <authorList>
            <person name="Haridas S."/>
            <person name="Albert R."/>
            <person name="Binder M."/>
            <person name="Bloem J."/>
            <person name="Labutti K."/>
            <person name="Salamov A."/>
            <person name="Andreopoulos B."/>
            <person name="Baker S."/>
            <person name="Barry K."/>
            <person name="Bills G."/>
            <person name="Bluhm B."/>
            <person name="Cannon C."/>
            <person name="Castanera R."/>
            <person name="Culley D."/>
            <person name="Daum C."/>
            <person name="Ezra D."/>
            <person name="Gonzalez J."/>
            <person name="Henrissat B."/>
            <person name="Kuo A."/>
            <person name="Liang C."/>
            <person name="Lipzen A."/>
            <person name="Lutzoni F."/>
            <person name="Magnuson J."/>
            <person name="Mondo S."/>
            <person name="Nolan M."/>
            <person name="Ohm R."/>
            <person name="Pangilinan J."/>
            <person name="Park H.-J."/>
            <person name="Ramirez L."/>
            <person name="Alfaro M."/>
            <person name="Sun H."/>
            <person name="Tritt A."/>
            <person name="Yoshinaga Y."/>
            <person name="Zwiers L.-H."/>
            <person name="Turgeon B."/>
            <person name="Goodwin S."/>
            <person name="Spatafora J."/>
            <person name="Crous P."/>
            <person name="Grigoriev I."/>
        </authorList>
    </citation>
    <scope>NUCLEOTIDE SEQUENCE</scope>
    <source>
        <strain evidence="2">CBS 473.64</strain>
    </source>
</reference>
<accession>A0A6A6RRQ7</accession>
<evidence type="ECO:0000256" key="1">
    <source>
        <dbReference type="SAM" id="MobiDB-lite"/>
    </source>
</evidence>
<dbReference type="AlphaFoldDB" id="A0A6A6RRQ7"/>